<proteinExistence type="predicted"/>
<accession>A0AAC9PQH8</accession>
<evidence type="ECO:0000313" key="1">
    <source>
        <dbReference type="EMBL" id="APU12937.1"/>
    </source>
</evidence>
<dbReference type="KEGG" id="acad:UA74_04290"/>
<dbReference type="EMBL" id="CP016076">
    <property type="protein sequence ID" value="APU12937.1"/>
    <property type="molecule type" value="Genomic_DNA"/>
</dbReference>
<keyword evidence="2" id="KW-1185">Reference proteome</keyword>
<dbReference type="Proteomes" id="UP000185511">
    <property type="component" value="Chromosome"/>
</dbReference>
<gene>
    <name evidence="1" type="ORF">UA74_04290</name>
</gene>
<name>A0AAC9PQH8_9PSEU</name>
<reference evidence="2" key="1">
    <citation type="submission" date="2016-06" db="EMBL/GenBank/DDBJ databases">
        <title>Complete genome sequence of Actinoalloteichus fjordicus DSM 46855 (=ADI127-17), type strain of the new species Actinoalloteichus fjordicus.</title>
        <authorList>
            <person name="Ruckert C."/>
            <person name="Nouioui I."/>
            <person name="Willmese J."/>
            <person name="van Wezel G."/>
            <person name="Klenk H.-P."/>
            <person name="Kalinowski J."/>
            <person name="Zotchev S.B."/>
        </authorList>
    </citation>
    <scope>NUCLEOTIDE SEQUENCE [LARGE SCALE GENOMIC DNA]</scope>
    <source>
        <strain evidence="2">ADI127-7</strain>
    </source>
</reference>
<organism evidence="1 2">
    <name type="scientific">Actinoalloteichus fjordicus</name>
    <dbReference type="NCBI Taxonomy" id="1612552"/>
    <lineage>
        <taxon>Bacteria</taxon>
        <taxon>Bacillati</taxon>
        <taxon>Actinomycetota</taxon>
        <taxon>Actinomycetes</taxon>
        <taxon>Pseudonocardiales</taxon>
        <taxon>Pseudonocardiaceae</taxon>
        <taxon>Actinoalloteichus</taxon>
    </lineage>
</organism>
<dbReference type="AlphaFoldDB" id="A0AAC9PQH8"/>
<evidence type="ECO:0000313" key="2">
    <source>
        <dbReference type="Proteomes" id="UP000185511"/>
    </source>
</evidence>
<sequence length="250" mass="25374">MGKLVGVAGGMSARLHVKGLEVIEDAGRAQIADHIECIGADPGSVGQVALGESAGGQPGQVERALSHPAGWCLGERLVEADDGVVAVFRVGAAERTEDASDVGVQRPSIEEADELGIVIGIDMGVLVFGPPERGKSLALIGEVGVSESGVGVQERERGGGTGILCGDLAELEQLQRFGGVAVVQWHTAEMVQDDGGVGVVVGVAGMSDGLCEVATCLVSEPEVVRGPACQRLQIGYGGKQRGPDTIGSGC</sequence>
<protein>
    <submittedName>
        <fullName evidence="1">Uncharacterized protein</fullName>
    </submittedName>
</protein>